<sequence length="180" mass="18575">MASKASFTPEEWARVVASPMLTGLAITAAEPSGLWGLLKEAMSGGWALLEAKQDANANPLVKAVADDIANSDTRTAARDWMQSQFKGGQISEYKGRALQELRSIAQILDAKAPEDAPAFKAWLNHVALKAAEAGNEGGFLGFGGVKVSDAEKATMAEILAALAGTGAAPAMPATPAAPVI</sequence>
<reference evidence="1" key="2">
    <citation type="submission" date="2020-09" db="EMBL/GenBank/DDBJ databases">
        <authorList>
            <person name="Sun Q."/>
            <person name="Zhou Y."/>
        </authorList>
    </citation>
    <scope>NUCLEOTIDE SEQUENCE</scope>
    <source>
        <strain evidence="1">CGMCC 1.12214</strain>
    </source>
</reference>
<protein>
    <submittedName>
        <fullName evidence="1">Uncharacterized protein</fullName>
    </submittedName>
</protein>
<evidence type="ECO:0000313" key="1">
    <source>
        <dbReference type="EMBL" id="GGH23670.1"/>
    </source>
</evidence>
<organism evidence="1 2">
    <name type="scientific">Alsobacter metallidurans</name>
    <dbReference type="NCBI Taxonomy" id="340221"/>
    <lineage>
        <taxon>Bacteria</taxon>
        <taxon>Pseudomonadati</taxon>
        <taxon>Pseudomonadota</taxon>
        <taxon>Alphaproteobacteria</taxon>
        <taxon>Hyphomicrobiales</taxon>
        <taxon>Alsobacteraceae</taxon>
        <taxon>Alsobacter</taxon>
    </lineage>
</organism>
<proteinExistence type="predicted"/>
<reference evidence="1" key="1">
    <citation type="journal article" date="2014" name="Int. J. Syst. Evol. Microbiol.">
        <title>Complete genome sequence of Corynebacterium casei LMG S-19264T (=DSM 44701T), isolated from a smear-ripened cheese.</title>
        <authorList>
            <consortium name="US DOE Joint Genome Institute (JGI-PGF)"/>
            <person name="Walter F."/>
            <person name="Albersmeier A."/>
            <person name="Kalinowski J."/>
            <person name="Ruckert C."/>
        </authorList>
    </citation>
    <scope>NUCLEOTIDE SEQUENCE</scope>
    <source>
        <strain evidence="1">CGMCC 1.12214</strain>
    </source>
</reference>
<comment type="caution">
    <text evidence="1">The sequence shown here is derived from an EMBL/GenBank/DDBJ whole genome shotgun (WGS) entry which is preliminary data.</text>
</comment>
<keyword evidence="2" id="KW-1185">Reference proteome</keyword>
<dbReference type="EMBL" id="BMES01000002">
    <property type="protein sequence ID" value="GGH23670.1"/>
    <property type="molecule type" value="Genomic_DNA"/>
</dbReference>
<dbReference type="Proteomes" id="UP000603912">
    <property type="component" value="Unassembled WGS sequence"/>
</dbReference>
<gene>
    <name evidence="1" type="ORF">GCM10007036_29580</name>
</gene>
<accession>A0A917MI07</accession>
<evidence type="ECO:0000313" key="2">
    <source>
        <dbReference type="Proteomes" id="UP000603912"/>
    </source>
</evidence>
<name>A0A917MI07_9HYPH</name>
<dbReference type="RefSeq" id="WP_188518498.1">
    <property type="nucleotide sequence ID" value="NZ_BMES01000002.1"/>
</dbReference>
<dbReference type="AlphaFoldDB" id="A0A917MI07"/>